<feature type="region of interest" description="Disordered" evidence="1">
    <location>
        <begin position="25"/>
        <end position="46"/>
    </location>
</feature>
<protein>
    <submittedName>
        <fullName evidence="2">Multiple sugar transport system substrate-binding protein</fullName>
    </submittedName>
</protein>
<dbReference type="OrthoDB" id="7918484at2"/>
<dbReference type="PROSITE" id="PS51257">
    <property type="entry name" value="PROKAR_LIPOPROTEIN"/>
    <property type="match status" value="1"/>
</dbReference>
<dbReference type="Proteomes" id="UP000198565">
    <property type="component" value="Unassembled WGS sequence"/>
</dbReference>
<gene>
    <name evidence="2" type="ORF">SAMN04487943_10812</name>
</gene>
<dbReference type="EMBL" id="FOTR01000008">
    <property type="protein sequence ID" value="SFM11616.1"/>
    <property type="molecule type" value="Genomic_DNA"/>
</dbReference>
<organism evidence="2 3">
    <name type="scientific">Gracilibacillus orientalis</name>
    <dbReference type="NCBI Taxonomy" id="334253"/>
    <lineage>
        <taxon>Bacteria</taxon>
        <taxon>Bacillati</taxon>
        <taxon>Bacillota</taxon>
        <taxon>Bacilli</taxon>
        <taxon>Bacillales</taxon>
        <taxon>Bacillaceae</taxon>
        <taxon>Gracilibacillus</taxon>
    </lineage>
</organism>
<keyword evidence="2" id="KW-0762">Sugar transport</keyword>
<dbReference type="RefSeq" id="WP_091484359.1">
    <property type="nucleotide sequence ID" value="NZ_FOTR01000008.1"/>
</dbReference>
<dbReference type="Gene3D" id="3.40.190.10">
    <property type="entry name" value="Periplasmic binding protein-like II"/>
    <property type="match status" value="2"/>
</dbReference>
<evidence type="ECO:0000256" key="1">
    <source>
        <dbReference type="SAM" id="MobiDB-lite"/>
    </source>
</evidence>
<keyword evidence="2" id="KW-0813">Transport</keyword>
<keyword evidence="3" id="KW-1185">Reference proteome</keyword>
<accession>A0A1I4N8E6</accession>
<dbReference type="PANTHER" id="PTHR43649:SF11">
    <property type="entry name" value="ABC TRANSPORTER SUBSTRATE-BINDING PROTEIN YESO-RELATED"/>
    <property type="match status" value="1"/>
</dbReference>
<dbReference type="InterPro" id="IPR050490">
    <property type="entry name" value="Bact_solute-bd_prot1"/>
</dbReference>
<dbReference type="Pfam" id="PF01547">
    <property type="entry name" value="SBP_bac_1"/>
    <property type="match status" value="1"/>
</dbReference>
<dbReference type="PANTHER" id="PTHR43649">
    <property type="entry name" value="ARABINOSE-BINDING PROTEIN-RELATED"/>
    <property type="match status" value="1"/>
</dbReference>
<reference evidence="3" key="1">
    <citation type="submission" date="2016-10" db="EMBL/GenBank/DDBJ databases">
        <authorList>
            <person name="Varghese N."/>
            <person name="Submissions S."/>
        </authorList>
    </citation>
    <scope>NUCLEOTIDE SEQUENCE [LARGE SCALE GENOMIC DNA]</scope>
    <source>
        <strain evidence="3">CGMCC 1.4250</strain>
    </source>
</reference>
<dbReference type="AlphaFoldDB" id="A0A1I4N8E6"/>
<sequence length="443" mass="49186">MNRRFLGFLLVLLIGLFGLVACSSTDDSSKDANNEEQETNNEGDSQDEITLNITWWGSQTRHDSTQQVLDLYMEQNPHVTFETTPSGWDGYFDKLSAQAAGGSMPDIIQMDYSYIATFSDNGVLADLQPFVDNGTLDMSNVDANLVDSGKVNNELTGAVVSSSAIAVTYNPEVFEQAGVEEPTSEWTWEDFKSDLLQIQSETGVYGTAKITDMHNFSLWVRQHGKSLFAEDGTKLGYEDDQIFVDYLNLLKELEENDALPNPDEWAQISSKGKEAEPVVTGEGATTFDWSNFAVITEEANPNLKLMTPSQKAGGENGLWIKPGMFWSVAESSKHQEEATKFINWFNNSEEANDIIKAERGIPVSSEIRDYLKPQLSEQSQKMFDYIDLAAENATSIDPPEPAGVSEVQQLFNDTVDKTLYGQIDVETAASNFRSEANNILSRN</sequence>
<name>A0A1I4N8E6_9BACI</name>
<dbReference type="InterPro" id="IPR006059">
    <property type="entry name" value="SBP"/>
</dbReference>
<evidence type="ECO:0000313" key="2">
    <source>
        <dbReference type="EMBL" id="SFM11616.1"/>
    </source>
</evidence>
<evidence type="ECO:0000313" key="3">
    <source>
        <dbReference type="Proteomes" id="UP000198565"/>
    </source>
</evidence>
<dbReference type="STRING" id="334253.SAMN04487943_10812"/>
<feature type="compositionally biased region" description="Acidic residues" evidence="1">
    <location>
        <begin position="34"/>
        <end position="46"/>
    </location>
</feature>
<dbReference type="SUPFAM" id="SSF53850">
    <property type="entry name" value="Periplasmic binding protein-like II"/>
    <property type="match status" value="1"/>
</dbReference>
<proteinExistence type="predicted"/>